<evidence type="ECO:0000256" key="2">
    <source>
        <dbReference type="ARBA" id="ARBA00009883"/>
    </source>
</evidence>
<evidence type="ECO:0000256" key="9">
    <source>
        <dbReference type="PIRSR" id="PIRSR001849-50"/>
    </source>
</evidence>
<proteinExistence type="inferred from homology"/>
<feature type="signal peptide" evidence="10">
    <location>
        <begin position="1"/>
        <end position="20"/>
    </location>
</feature>
<dbReference type="PIRSF" id="PIRSF001849">
    <property type="entry name" value="Guanylin"/>
    <property type="match status" value="1"/>
</dbReference>
<dbReference type="RefSeq" id="XP_020668036.2">
    <property type="nucleotide sequence ID" value="XM_020812377.2"/>
</dbReference>
<evidence type="ECO:0000313" key="12">
    <source>
        <dbReference type="RefSeq" id="XP_020668036.2"/>
    </source>
</evidence>
<evidence type="ECO:0000256" key="7">
    <source>
        <dbReference type="ARBA" id="ARBA00041143"/>
    </source>
</evidence>
<dbReference type="GO" id="GO:0005576">
    <property type="term" value="C:extracellular region"/>
    <property type="evidence" value="ECO:0007669"/>
    <property type="project" value="UniProtKB-SubCell"/>
</dbReference>
<organism evidence="11 12">
    <name type="scientific">Pogona vitticeps</name>
    <name type="common">central bearded dragon</name>
    <dbReference type="NCBI Taxonomy" id="103695"/>
    <lineage>
        <taxon>Eukaryota</taxon>
        <taxon>Metazoa</taxon>
        <taxon>Chordata</taxon>
        <taxon>Craniata</taxon>
        <taxon>Vertebrata</taxon>
        <taxon>Euteleostomi</taxon>
        <taxon>Lepidosauria</taxon>
        <taxon>Squamata</taxon>
        <taxon>Bifurcata</taxon>
        <taxon>Unidentata</taxon>
        <taxon>Episquamata</taxon>
        <taxon>Toxicofera</taxon>
        <taxon>Iguania</taxon>
        <taxon>Acrodonta</taxon>
        <taxon>Agamidae</taxon>
        <taxon>Amphibolurinae</taxon>
        <taxon>Pogona</taxon>
    </lineage>
</organism>
<evidence type="ECO:0000256" key="8">
    <source>
        <dbReference type="ARBA" id="ARBA00042142"/>
    </source>
</evidence>
<feature type="disulfide bond" evidence="9">
    <location>
        <begin position="95"/>
        <end position="103"/>
    </location>
</feature>
<dbReference type="KEGG" id="pvt:110089364"/>
<dbReference type="SUPFAM" id="SSF89890">
    <property type="entry name" value="Proguanylin"/>
    <property type="match status" value="1"/>
</dbReference>
<protein>
    <recommendedName>
        <fullName evidence="7">Guanylin</fullName>
    </recommendedName>
    <alternativeName>
        <fullName evidence="8">Guanylate cyclase activator 2A</fullName>
    </alternativeName>
</protein>
<keyword evidence="11" id="KW-1185">Reference proteome</keyword>
<name>A0A6J0V556_9SAUR</name>
<comment type="subcellular location">
    <subcellularLocation>
        <location evidence="1">Secreted</location>
    </subcellularLocation>
</comment>
<dbReference type="PRINTS" id="PR00774">
    <property type="entry name" value="GUANYLIN"/>
</dbReference>
<evidence type="ECO:0000313" key="11">
    <source>
        <dbReference type="Proteomes" id="UP001652642"/>
    </source>
</evidence>
<dbReference type="InParanoid" id="A0A6J0V556"/>
<dbReference type="PANTHER" id="PTHR11318">
    <property type="entry name" value="GUANYLIN FAMILY MEMBER"/>
    <property type="match status" value="1"/>
</dbReference>
<comment type="similarity">
    <text evidence="2">Belongs to the guanylin family.</text>
</comment>
<dbReference type="InterPro" id="IPR000879">
    <property type="entry name" value="Guanylin"/>
</dbReference>
<evidence type="ECO:0000256" key="10">
    <source>
        <dbReference type="SAM" id="SignalP"/>
    </source>
</evidence>
<dbReference type="GO" id="GO:0030250">
    <property type="term" value="F:guanylate cyclase activator activity"/>
    <property type="evidence" value="ECO:0007669"/>
    <property type="project" value="InterPro"/>
</dbReference>
<keyword evidence="5 9" id="KW-1015">Disulfide bond</keyword>
<evidence type="ECO:0000256" key="3">
    <source>
        <dbReference type="ARBA" id="ARBA00022525"/>
    </source>
</evidence>
<dbReference type="OrthoDB" id="9926421at2759"/>
<feature type="disulfide bond" evidence="9">
    <location>
        <begin position="98"/>
        <end position="106"/>
    </location>
</feature>
<feature type="disulfide bond" evidence="9">
    <location>
        <begin position="60"/>
        <end position="73"/>
    </location>
</feature>
<dbReference type="InterPro" id="IPR036382">
    <property type="entry name" value="Guanylin_sf"/>
</dbReference>
<evidence type="ECO:0000256" key="6">
    <source>
        <dbReference type="ARBA" id="ARBA00037392"/>
    </source>
</evidence>
<keyword evidence="4 10" id="KW-0732">Signal</keyword>
<evidence type="ECO:0000256" key="5">
    <source>
        <dbReference type="ARBA" id="ARBA00023157"/>
    </source>
</evidence>
<sequence length="106" mass="11485">MNIYLTVTLCLSALLAISDGVTVTVDDFSVSLESVKQLKVLLDAEPRNPRFRSSRYLAVCTHPQLPAEIAPVCSSSRAPSVFQKLEFVARDATICEICAYVACSGC</sequence>
<dbReference type="Pfam" id="PF02058">
    <property type="entry name" value="Guanylin"/>
    <property type="match status" value="1"/>
</dbReference>
<comment type="function">
    <text evidence="6">Endogenous activator of intestinal guanylate cyclase. It stimulates this enzyme through the same receptor binding region as the heat-stable enterotoxins.</text>
</comment>
<accession>A0A6J0V556</accession>
<dbReference type="PANTHER" id="PTHR11318:SF3">
    <property type="entry name" value="GUANYLIN"/>
    <property type="match status" value="1"/>
</dbReference>
<dbReference type="Proteomes" id="UP001652642">
    <property type="component" value="Chromosome 7"/>
</dbReference>
<feature type="chain" id="PRO_5046490381" description="Guanylin" evidence="10">
    <location>
        <begin position="21"/>
        <end position="106"/>
    </location>
</feature>
<evidence type="ECO:0000256" key="1">
    <source>
        <dbReference type="ARBA" id="ARBA00004613"/>
    </source>
</evidence>
<dbReference type="AlphaFoldDB" id="A0A6J0V556"/>
<dbReference type="GeneID" id="110089364"/>
<reference evidence="12" key="1">
    <citation type="submission" date="2025-08" db="UniProtKB">
        <authorList>
            <consortium name="RefSeq"/>
        </authorList>
    </citation>
    <scope>IDENTIFICATION</scope>
</reference>
<keyword evidence="3" id="KW-0964">Secreted</keyword>
<gene>
    <name evidence="12" type="primary">LOC110089364</name>
</gene>
<evidence type="ECO:0000256" key="4">
    <source>
        <dbReference type="ARBA" id="ARBA00022729"/>
    </source>
</evidence>
<dbReference type="Gene3D" id="3.90.1450.10">
    <property type="entry name" value="Guanylin"/>
    <property type="match status" value="1"/>
</dbReference>